<comment type="caution">
    <text evidence="1">The sequence shown here is derived from an EMBL/GenBank/DDBJ whole genome shotgun (WGS) entry which is preliminary data.</text>
</comment>
<proteinExistence type="predicted"/>
<feature type="non-terminal residue" evidence="1">
    <location>
        <position position="63"/>
    </location>
</feature>
<sequence length="63" mass="7258">PIWEKNIILPRASLLSCSRWSVTRFFSWGRRRMRRDLQIKNKAVAVAVAAVTEDKRAGTDISE</sequence>
<accession>A0ABU6T2I8</accession>
<keyword evidence="2" id="KW-1185">Reference proteome</keyword>
<dbReference type="Proteomes" id="UP001341840">
    <property type="component" value="Unassembled WGS sequence"/>
</dbReference>
<name>A0ABU6T2I8_9FABA</name>
<evidence type="ECO:0000313" key="2">
    <source>
        <dbReference type="Proteomes" id="UP001341840"/>
    </source>
</evidence>
<evidence type="ECO:0000313" key="1">
    <source>
        <dbReference type="EMBL" id="MED6142178.1"/>
    </source>
</evidence>
<reference evidence="1 2" key="1">
    <citation type="journal article" date="2023" name="Plants (Basel)">
        <title>Bridging the Gap: Combining Genomics and Transcriptomics Approaches to Understand Stylosanthes scabra, an Orphan Legume from the Brazilian Caatinga.</title>
        <authorList>
            <person name="Ferreira-Neto J.R.C."/>
            <person name="da Silva M.D."/>
            <person name="Binneck E."/>
            <person name="de Melo N.F."/>
            <person name="da Silva R.H."/>
            <person name="de Melo A.L.T.M."/>
            <person name="Pandolfi V."/>
            <person name="Bustamante F.O."/>
            <person name="Brasileiro-Vidal A.C."/>
            <person name="Benko-Iseppon A.M."/>
        </authorList>
    </citation>
    <scope>NUCLEOTIDE SEQUENCE [LARGE SCALE GENOMIC DNA]</scope>
    <source>
        <tissue evidence="1">Leaves</tissue>
    </source>
</reference>
<feature type="non-terminal residue" evidence="1">
    <location>
        <position position="1"/>
    </location>
</feature>
<gene>
    <name evidence="1" type="ORF">PIB30_111218</name>
</gene>
<protein>
    <submittedName>
        <fullName evidence="1">Uncharacterized protein</fullName>
    </submittedName>
</protein>
<dbReference type="EMBL" id="JASCZI010067306">
    <property type="protein sequence ID" value="MED6142178.1"/>
    <property type="molecule type" value="Genomic_DNA"/>
</dbReference>
<organism evidence="1 2">
    <name type="scientific">Stylosanthes scabra</name>
    <dbReference type="NCBI Taxonomy" id="79078"/>
    <lineage>
        <taxon>Eukaryota</taxon>
        <taxon>Viridiplantae</taxon>
        <taxon>Streptophyta</taxon>
        <taxon>Embryophyta</taxon>
        <taxon>Tracheophyta</taxon>
        <taxon>Spermatophyta</taxon>
        <taxon>Magnoliopsida</taxon>
        <taxon>eudicotyledons</taxon>
        <taxon>Gunneridae</taxon>
        <taxon>Pentapetalae</taxon>
        <taxon>rosids</taxon>
        <taxon>fabids</taxon>
        <taxon>Fabales</taxon>
        <taxon>Fabaceae</taxon>
        <taxon>Papilionoideae</taxon>
        <taxon>50 kb inversion clade</taxon>
        <taxon>dalbergioids sensu lato</taxon>
        <taxon>Dalbergieae</taxon>
        <taxon>Pterocarpus clade</taxon>
        <taxon>Stylosanthes</taxon>
    </lineage>
</organism>